<reference evidence="13 14" key="1">
    <citation type="submission" date="2023-11" db="EMBL/GenBank/DDBJ databases">
        <title>An acidophilic fungus is an integral part of prey digestion in a carnivorous sundew plant.</title>
        <authorList>
            <person name="Tsai I.J."/>
        </authorList>
    </citation>
    <scope>NUCLEOTIDE SEQUENCE [LARGE SCALE GENOMIC DNA]</scope>
    <source>
        <strain evidence="13">169a</strain>
    </source>
</reference>
<evidence type="ECO:0000256" key="8">
    <source>
        <dbReference type="SAM" id="Phobius"/>
    </source>
</evidence>
<feature type="domain" description="10TM putative phosphate transporter extracellular tail" evidence="10">
    <location>
        <begin position="765"/>
        <end position="834"/>
    </location>
</feature>
<dbReference type="Pfam" id="PF14703">
    <property type="entry name" value="PHM7_cyt"/>
    <property type="match status" value="1"/>
</dbReference>
<dbReference type="GO" id="GO:0005227">
    <property type="term" value="F:calcium-activated cation channel activity"/>
    <property type="evidence" value="ECO:0007669"/>
    <property type="project" value="InterPro"/>
</dbReference>
<dbReference type="Pfam" id="PF12621">
    <property type="entry name" value="PHM7_ext"/>
    <property type="match status" value="1"/>
</dbReference>
<protein>
    <recommendedName>
        <fullName evidence="15">DUF221-domain-containing protein</fullName>
    </recommendedName>
</protein>
<feature type="transmembrane region" description="Helical" evidence="8">
    <location>
        <begin position="99"/>
        <end position="122"/>
    </location>
</feature>
<dbReference type="Proteomes" id="UP001303373">
    <property type="component" value="Chromosome 9"/>
</dbReference>
<dbReference type="EMBL" id="CP138588">
    <property type="protein sequence ID" value="WPH03077.1"/>
    <property type="molecule type" value="Genomic_DNA"/>
</dbReference>
<dbReference type="InterPro" id="IPR045122">
    <property type="entry name" value="Csc1-like"/>
</dbReference>
<keyword evidence="14" id="KW-1185">Reference proteome</keyword>
<evidence type="ECO:0000313" key="14">
    <source>
        <dbReference type="Proteomes" id="UP001303373"/>
    </source>
</evidence>
<dbReference type="PANTHER" id="PTHR13018">
    <property type="entry name" value="PROBABLE MEMBRANE PROTEIN DUF221-RELATED"/>
    <property type="match status" value="1"/>
</dbReference>
<dbReference type="InterPro" id="IPR003864">
    <property type="entry name" value="CSC1/OSCA1-like_7TM"/>
</dbReference>
<comment type="subcellular location">
    <subcellularLocation>
        <location evidence="1">Membrane</location>
        <topology evidence="1">Multi-pass membrane protein</topology>
    </subcellularLocation>
</comment>
<dbReference type="Pfam" id="PF02714">
    <property type="entry name" value="RSN1_7TM"/>
    <property type="match status" value="1"/>
</dbReference>
<keyword evidence="6 8" id="KW-0472">Membrane</keyword>
<evidence type="ECO:0000256" key="2">
    <source>
        <dbReference type="ARBA" id="ARBA00007779"/>
    </source>
</evidence>
<evidence type="ECO:0000256" key="1">
    <source>
        <dbReference type="ARBA" id="ARBA00004141"/>
    </source>
</evidence>
<evidence type="ECO:0000259" key="10">
    <source>
        <dbReference type="Pfam" id="PF12621"/>
    </source>
</evidence>
<feature type="transmembrane region" description="Helical" evidence="8">
    <location>
        <begin position="383"/>
        <end position="408"/>
    </location>
</feature>
<feature type="domain" description="CSC1/OSCA1-like cytosolic" evidence="12">
    <location>
        <begin position="194"/>
        <end position="369"/>
    </location>
</feature>
<evidence type="ECO:0000256" key="5">
    <source>
        <dbReference type="ARBA" id="ARBA00022989"/>
    </source>
</evidence>
<evidence type="ECO:0000259" key="11">
    <source>
        <dbReference type="Pfam" id="PF13967"/>
    </source>
</evidence>
<organism evidence="13 14">
    <name type="scientific">Acrodontium crateriforme</name>
    <dbReference type="NCBI Taxonomy" id="150365"/>
    <lineage>
        <taxon>Eukaryota</taxon>
        <taxon>Fungi</taxon>
        <taxon>Dikarya</taxon>
        <taxon>Ascomycota</taxon>
        <taxon>Pezizomycotina</taxon>
        <taxon>Dothideomycetes</taxon>
        <taxon>Dothideomycetidae</taxon>
        <taxon>Mycosphaerellales</taxon>
        <taxon>Teratosphaeriaceae</taxon>
        <taxon>Acrodontium</taxon>
    </lineage>
</organism>
<dbReference type="GO" id="GO:0005886">
    <property type="term" value="C:plasma membrane"/>
    <property type="evidence" value="ECO:0007669"/>
    <property type="project" value="TreeGrafter"/>
</dbReference>
<dbReference type="InterPro" id="IPR032880">
    <property type="entry name" value="CSC1/OSCA1-like_N"/>
</dbReference>
<dbReference type="Pfam" id="PF13967">
    <property type="entry name" value="RSN1_TM"/>
    <property type="match status" value="1"/>
</dbReference>
<accession>A0AAQ3MCZ4</accession>
<comment type="similarity">
    <text evidence="2">Belongs to the CSC1 (TC 1.A.17) family.</text>
</comment>
<evidence type="ECO:0008006" key="15">
    <source>
        <dbReference type="Google" id="ProtNLM"/>
    </source>
</evidence>
<dbReference type="PANTHER" id="PTHR13018:SF26">
    <property type="entry name" value="DOMAIN PROTEIN, PUTATIVE (AFU_ORTHOLOGUE AFUA_5G10920)-RELATED"/>
    <property type="match status" value="1"/>
</dbReference>
<evidence type="ECO:0000256" key="6">
    <source>
        <dbReference type="ARBA" id="ARBA00023136"/>
    </source>
</evidence>
<name>A0AAQ3MCZ4_9PEZI</name>
<dbReference type="InterPro" id="IPR027815">
    <property type="entry name" value="CSC1/OSCA1-like_cyt"/>
</dbReference>
<evidence type="ECO:0000256" key="4">
    <source>
        <dbReference type="ARBA" id="ARBA00022692"/>
    </source>
</evidence>
<keyword evidence="3" id="KW-0813">Transport</keyword>
<keyword evidence="4 8" id="KW-0812">Transmembrane</keyword>
<feature type="domain" description="CSC1/OSCA1-like 7TM region" evidence="9">
    <location>
        <begin position="384"/>
        <end position="653"/>
    </location>
</feature>
<evidence type="ECO:0000259" key="9">
    <source>
        <dbReference type="Pfam" id="PF02714"/>
    </source>
</evidence>
<evidence type="ECO:0000256" key="7">
    <source>
        <dbReference type="SAM" id="MobiDB-lite"/>
    </source>
</evidence>
<feature type="domain" description="CSC1/OSCA1-like N-terminal transmembrane" evidence="11">
    <location>
        <begin position="22"/>
        <end position="170"/>
    </location>
</feature>
<evidence type="ECO:0000256" key="3">
    <source>
        <dbReference type="ARBA" id="ARBA00022448"/>
    </source>
</evidence>
<feature type="transmembrane region" description="Helical" evidence="8">
    <location>
        <begin position="428"/>
        <end position="452"/>
    </location>
</feature>
<dbReference type="AlphaFoldDB" id="A0AAQ3MCZ4"/>
<feature type="transmembrane region" description="Helical" evidence="8">
    <location>
        <begin position="473"/>
        <end position="501"/>
    </location>
</feature>
<evidence type="ECO:0000313" key="13">
    <source>
        <dbReference type="EMBL" id="WPH03077.1"/>
    </source>
</evidence>
<feature type="region of interest" description="Disordered" evidence="7">
    <location>
        <begin position="264"/>
        <end position="286"/>
    </location>
</feature>
<dbReference type="InterPro" id="IPR022257">
    <property type="entry name" value="PHM7_ext"/>
</dbReference>
<keyword evidence="5 8" id="KW-1133">Transmembrane helix</keyword>
<feature type="transmembrane region" description="Helical" evidence="8">
    <location>
        <begin position="150"/>
        <end position="170"/>
    </location>
</feature>
<sequence length="849" mass="94662">MFSITASDHGGHRTESSESAEAILAAFIPTFITAAVYIAIFAGVRNWHRKFYAPRTFLGTVPEKDRTPATQAGGSNWLWDFWNLPVTFVLQHNSLDAWLYLRFLGGIILISLYGVILTWPILLPVNATGGGDSTQLDRFSFSNIANNDSLWAHTIVAWVFFGGVMSLVAWERLRLIGIRQAYLLDEHKSGRISSRTVLFMNVPRDACQPERLKETFGEDAERSWPVQDISGLDELVQKRNDAAYALEGAQMDLIIKAMKLKKKKPSSRDVESGQPAVPKPQRPTQRSIPVIGAKMDPIEHYRAVVSDAAESIETQRRASESNLPETTGVFVAFTSQASAHRAFEGINFQPGPLKGTYLGPRPKELLWKNIALSASVRASKASLALAFVVAFTIFFSVPIGLIGSISNIQYLADNISWLSWLTELPGPILGVLTGLLPPFLTSWFVSYVPKLFRHIAKLSGEPTTAQAELKVQAWFFLFQVFQVFLVTTFSSGAAAVVFKIIQNPELAPDLLASSLPKASNFYLAYFILQGLGSAASNVLNYSDLFELLFYERLWDKTPRQHFETYAQMKGTPWGSWYPKFTNFLVIIIAYACIAPFILGFSFVGIFLYFLSYKYSLLYVRTTKIDTRGEAHKRALQQIPTGIYLAQLCLIGLFSARKASAQTTLMVISLIITAICNFLLDRTLRPLELYLGVDYWQDQEVPFLAEEDNIDPNDEQALHAASHSRRLGLMPLGKPAAHALSGFFDVFISNGRNYAQKILNEAASGRVDDDPEPLKSEDIDKAYLPPAMTSKTPKLWIPKDSLGVSKEEVEHNTAAGISTTDEAAEIDENGKLHWDHDFAHVPIYSKPKLY</sequence>
<feature type="transmembrane region" description="Helical" evidence="8">
    <location>
        <begin position="583"/>
        <end position="610"/>
    </location>
</feature>
<feature type="transmembrane region" description="Helical" evidence="8">
    <location>
        <begin position="22"/>
        <end position="44"/>
    </location>
</feature>
<gene>
    <name evidence="13" type="ORF">R9X50_00595100</name>
</gene>
<proteinExistence type="inferred from homology"/>
<feature type="transmembrane region" description="Helical" evidence="8">
    <location>
        <begin position="659"/>
        <end position="679"/>
    </location>
</feature>
<evidence type="ECO:0000259" key="12">
    <source>
        <dbReference type="Pfam" id="PF14703"/>
    </source>
</evidence>